<evidence type="ECO:0000256" key="5">
    <source>
        <dbReference type="ARBA" id="ARBA00023180"/>
    </source>
</evidence>
<feature type="compositionally biased region" description="Low complexity" evidence="6">
    <location>
        <begin position="20"/>
        <end position="29"/>
    </location>
</feature>
<evidence type="ECO:0000256" key="7">
    <source>
        <dbReference type="SAM" id="Phobius"/>
    </source>
</evidence>
<evidence type="ECO:0000256" key="6">
    <source>
        <dbReference type="SAM" id="MobiDB-lite"/>
    </source>
</evidence>
<evidence type="ECO:0000256" key="4">
    <source>
        <dbReference type="ARBA" id="ARBA00023136"/>
    </source>
</evidence>
<keyword evidence="4 7" id="KW-0472">Membrane</keyword>
<dbReference type="GO" id="GO:0016757">
    <property type="term" value="F:glycosyltransferase activity"/>
    <property type="evidence" value="ECO:0007669"/>
    <property type="project" value="UniProtKB-KW"/>
</dbReference>
<dbReference type="InterPro" id="IPR003406">
    <property type="entry name" value="Glyco_trans_14"/>
</dbReference>
<keyword evidence="2" id="KW-0328">Glycosyltransferase</keyword>
<feature type="transmembrane region" description="Helical" evidence="7">
    <location>
        <begin position="39"/>
        <end position="65"/>
    </location>
</feature>
<dbReference type="AlphaFoldDB" id="A0AAQ3TXA2"/>
<name>A0AAQ3TXA2_PASNO</name>
<reference evidence="8 9" key="1">
    <citation type="submission" date="2024-02" db="EMBL/GenBank/DDBJ databases">
        <title>High-quality chromosome-scale genome assembly of Pensacola bahiagrass (Paspalum notatum Flugge var. saurae).</title>
        <authorList>
            <person name="Vega J.M."/>
            <person name="Podio M."/>
            <person name="Orjuela J."/>
            <person name="Siena L.A."/>
            <person name="Pessino S.C."/>
            <person name="Combes M.C."/>
            <person name="Mariac C."/>
            <person name="Albertini E."/>
            <person name="Pupilli F."/>
            <person name="Ortiz J.P.A."/>
            <person name="Leblanc O."/>
        </authorList>
    </citation>
    <scope>NUCLEOTIDE SEQUENCE [LARGE SCALE GENOMIC DNA]</scope>
    <source>
        <strain evidence="8">R1</strain>
        <tissue evidence="8">Leaf</tissue>
    </source>
</reference>
<proteinExistence type="predicted"/>
<organism evidence="8 9">
    <name type="scientific">Paspalum notatum var. saurae</name>
    <dbReference type="NCBI Taxonomy" id="547442"/>
    <lineage>
        <taxon>Eukaryota</taxon>
        <taxon>Viridiplantae</taxon>
        <taxon>Streptophyta</taxon>
        <taxon>Embryophyta</taxon>
        <taxon>Tracheophyta</taxon>
        <taxon>Spermatophyta</taxon>
        <taxon>Magnoliopsida</taxon>
        <taxon>Liliopsida</taxon>
        <taxon>Poales</taxon>
        <taxon>Poaceae</taxon>
        <taxon>PACMAD clade</taxon>
        <taxon>Panicoideae</taxon>
        <taxon>Andropogonodae</taxon>
        <taxon>Paspaleae</taxon>
        <taxon>Paspalinae</taxon>
        <taxon>Paspalum</taxon>
    </lineage>
</organism>
<comment type="subcellular location">
    <subcellularLocation>
        <location evidence="1">Membrane</location>
        <topology evidence="1">Single-pass type II membrane protein</topology>
    </subcellularLocation>
</comment>
<accession>A0AAQ3TXA2</accession>
<keyword evidence="9" id="KW-1185">Reference proteome</keyword>
<sequence>MKPGTLKSRRGSVGDEEEASGSGSAEYSSFPLTAPPRRWWWLSSGLLIKAVAALAILMVGVLIGLAGSAKVSRYYYYSGSGGSSSRIIDDIGSSSIGGNNSTTNIMHHRRHCWTCVGSSTRVLPGVTTRCRTQSCSGARPCRRAWRWRSTRSSACPIKVAFLFLTRGPLPLAPLWERFFGGHEGLYSVYVHALPGYYDDSSDSSAAAFFLRGRQIPSQPVSWGSITLVDAEKRLLANALLDWRNERFVPVFNFRTVYEYLVNSAHSYQPADGAGRGGGAVAQGLRVVRDEPGPGRRRGGGLFRRHCTPSCYPDKHYIPTYLHLRHGGRNANRTVTWVDWSRGGPHAPAGGRHPEQRHQVPLQRQANHRVLPLLRQEVRAQRAAPAAQPHHNAARLLNSDDDDDGNFLPSFFSFITCNNKNTL</sequence>
<evidence type="ECO:0000313" key="8">
    <source>
        <dbReference type="EMBL" id="WVZ81510.1"/>
    </source>
</evidence>
<evidence type="ECO:0000256" key="3">
    <source>
        <dbReference type="ARBA" id="ARBA00022679"/>
    </source>
</evidence>
<feature type="region of interest" description="Disordered" evidence="6">
    <location>
        <begin position="1"/>
        <end position="29"/>
    </location>
</feature>
<evidence type="ECO:0000313" key="9">
    <source>
        <dbReference type="Proteomes" id="UP001341281"/>
    </source>
</evidence>
<dbReference type="PANTHER" id="PTHR31042">
    <property type="entry name" value="CORE-2/I-BRANCHING BETA-1,6-N-ACETYLGLUCOSAMINYLTRANSFERASE FAMILY PROTEIN-RELATED"/>
    <property type="match status" value="1"/>
</dbReference>
<gene>
    <name evidence="8" type="ORF">U9M48_028877</name>
</gene>
<dbReference type="Proteomes" id="UP001341281">
    <property type="component" value="Chromosome 06"/>
</dbReference>
<keyword evidence="7" id="KW-0812">Transmembrane</keyword>
<keyword evidence="7" id="KW-1133">Transmembrane helix</keyword>
<protein>
    <submittedName>
        <fullName evidence="8">Uncharacterized protein</fullName>
    </submittedName>
</protein>
<keyword evidence="3" id="KW-0808">Transferase</keyword>
<evidence type="ECO:0000256" key="2">
    <source>
        <dbReference type="ARBA" id="ARBA00022676"/>
    </source>
</evidence>
<dbReference type="EMBL" id="CP144750">
    <property type="protein sequence ID" value="WVZ81510.1"/>
    <property type="molecule type" value="Genomic_DNA"/>
</dbReference>
<dbReference type="InterPro" id="IPR044174">
    <property type="entry name" value="BC10-like"/>
</dbReference>
<dbReference type="PANTHER" id="PTHR31042:SF25">
    <property type="entry name" value="OS04G0272400 PROTEIN"/>
    <property type="match status" value="1"/>
</dbReference>
<evidence type="ECO:0000256" key="1">
    <source>
        <dbReference type="ARBA" id="ARBA00004606"/>
    </source>
</evidence>
<dbReference type="GO" id="GO:0016020">
    <property type="term" value="C:membrane"/>
    <property type="evidence" value="ECO:0007669"/>
    <property type="project" value="UniProtKB-SubCell"/>
</dbReference>
<keyword evidence="5" id="KW-0325">Glycoprotein</keyword>
<dbReference type="Pfam" id="PF02485">
    <property type="entry name" value="Branch"/>
    <property type="match status" value="2"/>
</dbReference>